<keyword evidence="8" id="KW-1185">Reference proteome</keyword>
<dbReference type="Proteomes" id="UP001225316">
    <property type="component" value="Unassembled WGS sequence"/>
</dbReference>
<reference evidence="7 8" key="1">
    <citation type="submission" date="2023-04" db="EMBL/GenBank/DDBJ databases">
        <title>A novel bacteria isolated from coastal sediment.</title>
        <authorList>
            <person name="Liu X.-J."/>
            <person name="Du Z.-J."/>
        </authorList>
    </citation>
    <scope>NUCLEOTIDE SEQUENCE [LARGE SCALE GENOMIC DNA]</scope>
    <source>
        <strain evidence="7 8">SDUM461003</strain>
    </source>
</reference>
<sequence length="267" mass="30435">MQLHWHTEPLLLITLLGVGWLYALAVGPLRSRIAGEARFPLRECILFYLGLVLTYLAVGSPLDQIGEQFLFCAHMVQHMLLIYCSTTLFIYGTPAWLIDWLLKPEPLRKLMSLLTHPACGGLLFTFVYTIWHIPTLYEAALHDKRIHILEHWTMFALGLIMLWPYLTNSTRVPRRSYGVCMLAIFLLMVGQLPVFGFLSFANEAIYPTYAWAPRIIDLDPLNDQILGGIIMKVVNMGFSLTILGISFYHWAKSEEEDDPADAYASNN</sequence>
<keyword evidence="2" id="KW-1003">Cell membrane</keyword>
<dbReference type="Pfam" id="PF09678">
    <property type="entry name" value="Caa3_CtaG"/>
    <property type="match status" value="1"/>
</dbReference>
<feature type="transmembrane region" description="Helical" evidence="6">
    <location>
        <begin position="41"/>
        <end position="58"/>
    </location>
</feature>
<name>A0ABU1AUG8_9BACT</name>
<organism evidence="7 8">
    <name type="scientific">Thalassobacterium maritimum</name>
    <dbReference type="NCBI Taxonomy" id="3041265"/>
    <lineage>
        <taxon>Bacteria</taxon>
        <taxon>Pseudomonadati</taxon>
        <taxon>Verrucomicrobiota</taxon>
        <taxon>Opitutia</taxon>
        <taxon>Puniceicoccales</taxon>
        <taxon>Coraliomargaritaceae</taxon>
        <taxon>Thalassobacterium</taxon>
    </lineage>
</organism>
<evidence type="ECO:0000256" key="6">
    <source>
        <dbReference type="SAM" id="Phobius"/>
    </source>
</evidence>
<protein>
    <submittedName>
        <fullName evidence="7">Cytochrome c oxidase assembly protein</fullName>
    </submittedName>
</protein>
<evidence type="ECO:0000256" key="4">
    <source>
        <dbReference type="ARBA" id="ARBA00022989"/>
    </source>
</evidence>
<feature type="transmembrane region" description="Helical" evidence="6">
    <location>
        <begin position="110"/>
        <end position="131"/>
    </location>
</feature>
<dbReference type="EMBL" id="JARXHW010000019">
    <property type="protein sequence ID" value="MDQ8207811.1"/>
    <property type="molecule type" value="Genomic_DNA"/>
</dbReference>
<evidence type="ECO:0000256" key="3">
    <source>
        <dbReference type="ARBA" id="ARBA00022692"/>
    </source>
</evidence>
<feature type="transmembrane region" description="Helical" evidence="6">
    <location>
        <begin position="225"/>
        <end position="248"/>
    </location>
</feature>
<keyword evidence="3 6" id="KW-0812">Transmembrane</keyword>
<feature type="transmembrane region" description="Helical" evidence="6">
    <location>
        <begin position="12"/>
        <end position="29"/>
    </location>
</feature>
<dbReference type="RefSeq" id="WP_308950106.1">
    <property type="nucleotide sequence ID" value="NZ_JARXHW010000019.1"/>
</dbReference>
<comment type="subcellular location">
    <subcellularLocation>
        <location evidence="1">Cell membrane</location>
        <topology evidence="1">Multi-pass membrane protein</topology>
    </subcellularLocation>
</comment>
<keyword evidence="4 6" id="KW-1133">Transmembrane helix</keyword>
<gene>
    <name evidence="7" type="ORF">QEH52_09835</name>
</gene>
<feature type="transmembrane region" description="Helical" evidence="6">
    <location>
        <begin position="78"/>
        <end position="98"/>
    </location>
</feature>
<evidence type="ECO:0000256" key="2">
    <source>
        <dbReference type="ARBA" id="ARBA00022475"/>
    </source>
</evidence>
<keyword evidence="5 6" id="KW-0472">Membrane</keyword>
<proteinExistence type="predicted"/>
<feature type="transmembrane region" description="Helical" evidence="6">
    <location>
        <begin position="179"/>
        <end position="205"/>
    </location>
</feature>
<evidence type="ECO:0000313" key="8">
    <source>
        <dbReference type="Proteomes" id="UP001225316"/>
    </source>
</evidence>
<dbReference type="InterPro" id="IPR019108">
    <property type="entry name" value="Caa3_assmbl_CtaG-rel"/>
</dbReference>
<evidence type="ECO:0000256" key="5">
    <source>
        <dbReference type="ARBA" id="ARBA00023136"/>
    </source>
</evidence>
<accession>A0ABU1AUG8</accession>
<evidence type="ECO:0000256" key="1">
    <source>
        <dbReference type="ARBA" id="ARBA00004651"/>
    </source>
</evidence>
<comment type="caution">
    <text evidence="7">The sequence shown here is derived from an EMBL/GenBank/DDBJ whole genome shotgun (WGS) entry which is preliminary data.</text>
</comment>
<feature type="transmembrane region" description="Helical" evidence="6">
    <location>
        <begin position="151"/>
        <end position="167"/>
    </location>
</feature>
<evidence type="ECO:0000313" key="7">
    <source>
        <dbReference type="EMBL" id="MDQ8207811.1"/>
    </source>
</evidence>